<evidence type="ECO:0000313" key="2">
    <source>
        <dbReference type="Proteomes" id="UP001529510"/>
    </source>
</evidence>
<sequence length="56" mass="6078">DMSVPTIPPIGMGFSTSDGTFAQDYPPQLDLAKNPLADTHEFKQACSSCYIKTGKR</sequence>
<keyword evidence="2" id="KW-1185">Reference proteome</keyword>
<feature type="non-terminal residue" evidence="1">
    <location>
        <position position="56"/>
    </location>
</feature>
<dbReference type="AlphaFoldDB" id="A0ABD0RF80"/>
<comment type="caution">
    <text evidence="1">The sequence shown here is derived from an EMBL/GenBank/DDBJ whole genome shotgun (WGS) entry which is preliminary data.</text>
</comment>
<name>A0ABD0RF80_CIRMR</name>
<protein>
    <submittedName>
        <fullName evidence="1">Uncharacterized protein</fullName>
    </submittedName>
</protein>
<dbReference type="EMBL" id="JAMKFB020000003">
    <property type="protein sequence ID" value="KAL0197189.1"/>
    <property type="molecule type" value="Genomic_DNA"/>
</dbReference>
<organism evidence="1 2">
    <name type="scientific">Cirrhinus mrigala</name>
    <name type="common">Mrigala</name>
    <dbReference type="NCBI Taxonomy" id="683832"/>
    <lineage>
        <taxon>Eukaryota</taxon>
        <taxon>Metazoa</taxon>
        <taxon>Chordata</taxon>
        <taxon>Craniata</taxon>
        <taxon>Vertebrata</taxon>
        <taxon>Euteleostomi</taxon>
        <taxon>Actinopterygii</taxon>
        <taxon>Neopterygii</taxon>
        <taxon>Teleostei</taxon>
        <taxon>Ostariophysi</taxon>
        <taxon>Cypriniformes</taxon>
        <taxon>Cyprinidae</taxon>
        <taxon>Labeoninae</taxon>
        <taxon>Labeonini</taxon>
        <taxon>Cirrhinus</taxon>
    </lineage>
</organism>
<reference evidence="1 2" key="1">
    <citation type="submission" date="2024-05" db="EMBL/GenBank/DDBJ databases">
        <title>Genome sequencing and assembly of Indian major carp, Cirrhinus mrigala (Hamilton, 1822).</title>
        <authorList>
            <person name="Mohindra V."/>
            <person name="Chowdhury L.M."/>
            <person name="Lal K."/>
            <person name="Jena J.K."/>
        </authorList>
    </citation>
    <scope>NUCLEOTIDE SEQUENCE [LARGE SCALE GENOMIC DNA]</scope>
    <source>
        <strain evidence="1">CM1030</strain>
        <tissue evidence="1">Blood</tissue>
    </source>
</reference>
<feature type="non-terminal residue" evidence="1">
    <location>
        <position position="1"/>
    </location>
</feature>
<proteinExistence type="predicted"/>
<accession>A0ABD0RF80</accession>
<evidence type="ECO:0000313" key="1">
    <source>
        <dbReference type="EMBL" id="KAL0197189.1"/>
    </source>
</evidence>
<dbReference type="Proteomes" id="UP001529510">
    <property type="component" value="Unassembled WGS sequence"/>
</dbReference>
<gene>
    <name evidence="1" type="ORF">M9458_005729</name>
</gene>